<dbReference type="PANTHER" id="PTHR46093:SF18">
    <property type="entry name" value="FIBRONECTIN TYPE-III DOMAIN-CONTAINING PROTEIN"/>
    <property type="match status" value="1"/>
</dbReference>
<dbReference type="InterPro" id="IPR011333">
    <property type="entry name" value="SKP1/BTB/POZ_sf"/>
</dbReference>
<dbReference type="OrthoDB" id="432528at2759"/>
<dbReference type="Gene3D" id="2.120.10.80">
    <property type="entry name" value="Kelch-type beta propeller"/>
    <property type="match status" value="1"/>
</dbReference>
<feature type="compositionally biased region" description="Gly residues" evidence="3">
    <location>
        <begin position="349"/>
        <end position="362"/>
    </location>
</feature>
<evidence type="ECO:0000256" key="2">
    <source>
        <dbReference type="ARBA" id="ARBA00022737"/>
    </source>
</evidence>
<feature type="compositionally biased region" description="Polar residues" evidence="3">
    <location>
        <begin position="798"/>
        <end position="807"/>
    </location>
</feature>
<dbReference type="SUPFAM" id="SSF117281">
    <property type="entry name" value="Kelch motif"/>
    <property type="match status" value="1"/>
</dbReference>
<sequence>MAGPATLGHHNTLSSPSSSSSSIPNSTPSASSASIFGGAHPPASVFAATVAAPSIPTAAAPTASTPTASQQQTALPSAVTSSNLAAHGAGAAMPASVASSSNNTYIMPNSPVKNRSSTDGYRPKVIRTLGQRPACLVNASVTYCGNNQIYAFGGFDQYTDEVYNHVLRLDLVSQQWSLVDNYGDIPGVRMGHTATLYQGDKLLVFGGENEHRTYLSDLIVFDLKTAHWTQPAVTGPIPKGRARHAAVLHEDKLFIIGGITGHDSYVLDDICYLDLKTFCWSRSWRFVGRFDHSAYVWGDRVWVFGGLSEDMDKVSDLWWLDLKGSPAFQSPPQIGSLYDRNSLIGSSGSVGGGSTAGHGESGSRGSPRPGYALTQSSAVGSTGYAANSRTAQVNIPSIQIKSYAPTAPGSISALKFRSGPNIPNQGSGIHFHIYSSGMLLDFVTPAPTVTSRECSLSTLDLATLRWQRLAEGREIFKTGYRWHYCTMNEDGTKAWLLGCPTDPSTIELGPNGGLEEYLSDIMEIDLRRYGFLGNAPPDALGGLAMGGLGSMTAPPSRVRHADPPSLGLARWPHFARLWSSQMAEFHTKKMHIPEPYSVVRAFLFYLYTDRIDPAPPEDTMGTGRLSRGGKRGRSPGDSASAHNSRYQNHQNHQNNHNNQNSHQYNAPVTADLSDVAGLLVMSNIYNIPHLRLLCVNRLSKELDVDHACIIWHCASLANEPWLRKRAAGFCLTHWGRIVRSPGFLRLPRTAIVELSQEIDTEGRVIGGDELDMFGSALEVAGGRYSDTGSVLSRRKESVSSSHASQPGESEMDEEDDDGMDMN</sequence>
<feature type="region of interest" description="Disordered" evidence="3">
    <location>
        <begin position="349"/>
        <end position="372"/>
    </location>
</feature>
<dbReference type="eggNOG" id="KOG0379">
    <property type="taxonomic scope" value="Eukaryota"/>
</dbReference>
<dbReference type="SUPFAM" id="SSF54695">
    <property type="entry name" value="POZ domain"/>
    <property type="match status" value="1"/>
</dbReference>
<keyword evidence="2" id="KW-0677">Repeat</keyword>
<dbReference type="SMART" id="SM00612">
    <property type="entry name" value="Kelch"/>
    <property type="match status" value="2"/>
</dbReference>
<keyword evidence="1" id="KW-0880">Kelch repeat</keyword>
<proteinExistence type="predicted"/>
<dbReference type="EMBL" id="KE148147">
    <property type="protein sequence ID" value="EPE09615.1"/>
    <property type="molecule type" value="Genomic_DNA"/>
</dbReference>
<feature type="region of interest" description="Disordered" evidence="3">
    <location>
        <begin position="615"/>
        <end position="664"/>
    </location>
</feature>
<evidence type="ECO:0000256" key="3">
    <source>
        <dbReference type="SAM" id="MobiDB-lite"/>
    </source>
</evidence>
<feature type="compositionally biased region" description="Acidic residues" evidence="3">
    <location>
        <begin position="809"/>
        <end position="822"/>
    </location>
</feature>
<dbReference type="Proteomes" id="UP000016923">
    <property type="component" value="Unassembled WGS sequence"/>
</dbReference>
<dbReference type="OMA" id="HMSEVLC"/>
<feature type="compositionally biased region" description="Low complexity" evidence="3">
    <location>
        <begin position="635"/>
        <end position="664"/>
    </location>
</feature>
<gene>
    <name evidence="4" type="ORF">F503_07391</name>
</gene>
<feature type="region of interest" description="Disordered" evidence="3">
    <location>
        <begin position="786"/>
        <end position="822"/>
    </location>
</feature>
<dbReference type="VEuPathDB" id="FungiDB:F503_07391"/>
<dbReference type="HOGENOM" id="CLU_014024_0_0_1"/>
<keyword evidence="5" id="KW-1185">Reference proteome</keyword>
<dbReference type="Pfam" id="PF24681">
    <property type="entry name" value="Kelch_KLHDC2_KLHL20_DRC7"/>
    <property type="match status" value="1"/>
</dbReference>
<name>S3D846_OPHP1</name>
<dbReference type="InterPro" id="IPR006652">
    <property type="entry name" value="Kelch_1"/>
</dbReference>
<evidence type="ECO:0000313" key="5">
    <source>
        <dbReference type="Proteomes" id="UP000016923"/>
    </source>
</evidence>
<dbReference type="STRING" id="1262450.S3D846"/>
<dbReference type="InterPro" id="IPR015915">
    <property type="entry name" value="Kelch-typ_b-propeller"/>
</dbReference>
<feature type="region of interest" description="Disordered" evidence="3">
    <location>
        <begin position="1"/>
        <end position="35"/>
    </location>
</feature>
<feature type="compositionally biased region" description="Low complexity" evidence="3">
    <location>
        <begin position="14"/>
        <end position="35"/>
    </location>
</feature>
<accession>S3D846</accession>
<protein>
    <submittedName>
        <fullName evidence="4">Kelch repeat protein</fullName>
    </submittedName>
</protein>
<organism evidence="4 5">
    <name type="scientific">Ophiostoma piceae (strain UAMH 11346)</name>
    <name type="common">Sap stain fungus</name>
    <dbReference type="NCBI Taxonomy" id="1262450"/>
    <lineage>
        <taxon>Eukaryota</taxon>
        <taxon>Fungi</taxon>
        <taxon>Dikarya</taxon>
        <taxon>Ascomycota</taxon>
        <taxon>Pezizomycotina</taxon>
        <taxon>Sordariomycetes</taxon>
        <taxon>Sordariomycetidae</taxon>
        <taxon>Ophiostomatales</taxon>
        <taxon>Ophiostomataceae</taxon>
        <taxon>Ophiostoma</taxon>
    </lineage>
</organism>
<evidence type="ECO:0000313" key="4">
    <source>
        <dbReference type="EMBL" id="EPE09615.1"/>
    </source>
</evidence>
<dbReference type="PANTHER" id="PTHR46093">
    <property type="entry name" value="ACYL-COA-BINDING DOMAIN-CONTAINING PROTEIN 5"/>
    <property type="match status" value="1"/>
</dbReference>
<dbReference type="Gene3D" id="3.30.710.10">
    <property type="entry name" value="Potassium Channel Kv1.1, Chain A"/>
    <property type="match status" value="1"/>
</dbReference>
<reference evidence="4 5" key="1">
    <citation type="journal article" date="2013" name="BMC Genomics">
        <title>The genome and transcriptome of the pine saprophyte Ophiostoma piceae, and a comparison with the bark beetle-associated pine pathogen Grosmannia clavigera.</title>
        <authorList>
            <person name="Haridas S."/>
            <person name="Wang Y."/>
            <person name="Lim L."/>
            <person name="Massoumi Alamouti S."/>
            <person name="Jackman S."/>
            <person name="Docking R."/>
            <person name="Robertson G."/>
            <person name="Birol I."/>
            <person name="Bohlmann J."/>
            <person name="Breuil C."/>
        </authorList>
    </citation>
    <scope>NUCLEOTIDE SEQUENCE [LARGE SCALE GENOMIC DNA]</scope>
    <source>
        <strain evidence="4 5">UAMH 11346</strain>
    </source>
</reference>
<evidence type="ECO:0000256" key="1">
    <source>
        <dbReference type="ARBA" id="ARBA00022441"/>
    </source>
</evidence>
<dbReference type="AlphaFoldDB" id="S3D846"/>
<dbReference type="CDD" id="cd14733">
    <property type="entry name" value="BACK"/>
    <property type="match status" value="1"/>
</dbReference>